<dbReference type="EMBL" id="PJZF01000064">
    <property type="protein sequence ID" value="PLR29398.1"/>
    <property type="molecule type" value="Genomic_DNA"/>
</dbReference>
<dbReference type="OrthoDB" id="6419947at2"/>
<proteinExistence type="predicted"/>
<reference evidence="1 2" key="1">
    <citation type="submission" date="2017-12" db="EMBL/GenBank/DDBJ databases">
        <title>Characterization of six clinical isolates of Enterochimera gen. nov., a novel genus of the Yersiniaciae family and the three species Enterochimera arupensis sp. nov., Enterochimera coloradensis sp. nov, and Enterochimera californica sp. nov.</title>
        <authorList>
            <person name="Rossi A."/>
            <person name="Fisher M."/>
        </authorList>
    </citation>
    <scope>NUCLEOTIDE SEQUENCE [LARGE SCALE GENOMIC DNA]</scope>
    <source>
        <strain evidence="2">2015-Iso6</strain>
    </source>
</reference>
<protein>
    <submittedName>
        <fullName evidence="1">Uncharacterized protein</fullName>
    </submittedName>
</protein>
<sequence length="118" mass="13360">MINLSQSYSPEAITRRFDIVDKVHIRGIPHLALFHGRTALAALVEVEQFHVTGEPQYRCRAILEMVQRDSAGETFCTRRYQEDASRLPGDMVTGDAGELATTLYQVLARRKGMLFVSY</sequence>
<organism evidence="1 2">
    <name type="scientific">Chimaeribacter californicus</name>
    <dbReference type="NCBI Taxonomy" id="2060067"/>
    <lineage>
        <taxon>Bacteria</taxon>
        <taxon>Pseudomonadati</taxon>
        <taxon>Pseudomonadota</taxon>
        <taxon>Gammaproteobacteria</taxon>
        <taxon>Enterobacterales</taxon>
        <taxon>Yersiniaceae</taxon>
        <taxon>Chimaeribacter</taxon>
    </lineage>
</organism>
<keyword evidence="2" id="KW-1185">Reference proteome</keyword>
<evidence type="ECO:0000313" key="2">
    <source>
        <dbReference type="Proteomes" id="UP000234240"/>
    </source>
</evidence>
<dbReference type="AlphaFoldDB" id="A0A2N5DT44"/>
<name>A0A2N5DT44_9GAMM</name>
<comment type="caution">
    <text evidence="1">The sequence shown here is derived from an EMBL/GenBank/DDBJ whole genome shotgun (WGS) entry which is preliminary data.</text>
</comment>
<dbReference type="Proteomes" id="UP000234240">
    <property type="component" value="Unassembled WGS sequence"/>
</dbReference>
<gene>
    <name evidence="1" type="ORF">CYR55_22790</name>
</gene>
<evidence type="ECO:0000313" key="1">
    <source>
        <dbReference type="EMBL" id="PLR29398.1"/>
    </source>
</evidence>
<accession>A0A2N5DT44</accession>
<dbReference type="RefSeq" id="WP_101818573.1">
    <property type="nucleotide sequence ID" value="NZ_PJZF01000064.1"/>
</dbReference>